<dbReference type="EMBL" id="LUHQ01000004">
    <property type="protein sequence ID" value="OAO96830.1"/>
    <property type="molecule type" value="Genomic_DNA"/>
</dbReference>
<reference evidence="4" key="1">
    <citation type="journal article" date="2016" name="Proc. Natl. Acad. Sci. U.S.A.">
        <title>Chromosome-level assembly of Arabidopsis thaliana Ler reveals the extent of translocation and inversion polymorphisms.</title>
        <authorList>
            <person name="Zapata L."/>
            <person name="Ding J."/>
            <person name="Willing E.M."/>
            <person name="Hartwig B."/>
            <person name="Bezdan D."/>
            <person name="Jiao W.B."/>
            <person name="Patel V."/>
            <person name="Velikkakam James G."/>
            <person name="Koornneef M."/>
            <person name="Ossowski S."/>
            <person name="Schneeberger K."/>
        </authorList>
    </citation>
    <scope>NUCLEOTIDE SEQUENCE [LARGE SCALE GENOMIC DNA]</scope>
    <source>
        <strain evidence="4">cv. Landsberg erecta</strain>
    </source>
</reference>
<dbReference type="Proteomes" id="UP000078284">
    <property type="component" value="Chromosome 4"/>
</dbReference>
<feature type="compositionally biased region" description="Pro residues" evidence="2">
    <location>
        <begin position="88"/>
        <end position="99"/>
    </location>
</feature>
<feature type="compositionally biased region" description="Basic and acidic residues" evidence="2">
    <location>
        <begin position="14"/>
        <end position="23"/>
    </location>
</feature>
<accession>A0A178UTI9</accession>
<proteinExistence type="predicted"/>
<evidence type="ECO:0000256" key="1">
    <source>
        <dbReference type="SAM" id="Coils"/>
    </source>
</evidence>
<protein>
    <submittedName>
        <fullName evidence="3">Uncharacterized protein</fullName>
    </submittedName>
</protein>
<feature type="compositionally biased region" description="Polar residues" evidence="2">
    <location>
        <begin position="29"/>
        <end position="59"/>
    </location>
</feature>
<feature type="compositionally biased region" description="Low complexity" evidence="2">
    <location>
        <begin position="60"/>
        <end position="87"/>
    </location>
</feature>
<keyword evidence="1" id="KW-0175">Coiled coil</keyword>
<evidence type="ECO:0000256" key="2">
    <source>
        <dbReference type="SAM" id="MobiDB-lite"/>
    </source>
</evidence>
<feature type="region of interest" description="Disordered" evidence="2">
    <location>
        <begin position="1"/>
        <end position="112"/>
    </location>
</feature>
<dbReference type="AlphaFoldDB" id="A0A178UTI9"/>
<gene>
    <name evidence="3" type="ordered locus">AXX17_At4g09110</name>
</gene>
<comment type="caution">
    <text evidence="3">The sequence shown here is derived from an EMBL/GenBank/DDBJ whole genome shotgun (WGS) entry which is preliminary data.</text>
</comment>
<evidence type="ECO:0000313" key="4">
    <source>
        <dbReference type="Proteomes" id="UP000078284"/>
    </source>
</evidence>
<organism evidence="3 4">
    <name type="scientific">Arabidopsis thaliana</name>
    <name type="common">Mouse-ear cress</name>
    <dbReference type="NCBI Taxonomy" id="3702"/>
    <lineage>
        <taxon>Eukaryota</taxon>
        <taxon>Viridiplantae</taxon>
        <taxon>Streptophyta</taxon>
        <taxon>Embryophyta</taxon>
        <taxon>Tracheophyta</taxon>
        <taxon>Spermatophyta</taxon>
        <taxon>Magnoliopsida</taxon>
        <taxon>eudicotyledons</taxon>
        <taxon>Gunneridae</taxon>
        <taxon>Pentapetalae</taxon>
        <taxon>rosids</taxon>
        <taxon>malvids</taxon>
        <taxon>Brassicales</taxon>
        <taxon>Brassicaceae</taxon>
        <taxon>Camelineae</taxon>
        <taxon>Arabidopsis</taxon>
    </lineage>
</organism>
<feature type="coiled-coil region" evidence="1">
    <location>
        <begin position="263"/>
        <end position="290"/>
    </location>
</feature>
<evidence type="ECO:0000313" key="3">
    <source>
        <dbReference type="EMBL" id="OAO96830.1"/>
    </source>
</evidence>
<name>A0A178UTI9_ARATH</name>
<sequence>MVAGKGKSSRGRGGRTEGGERTGGRTGGVTQSSRATLPSQYPARSQTPTPISLPSPQVAQQHPLNYQQPPPYQHLHPYQIPQHQIPPYHIPQPQMPPHENPNVDSDADNEPPMDYDEMVEYMLGLPGREHLPRLSRTRIPGVETIWFGRDKGKLSRTIAGIFRAKFDGPYFSWKVTPISIQQRYFKAFAGKFKWDIGLTELGREGFLVIAKKRLKGICTETDDKGNYFGIRSLMVTLNKGKRKESYANISSSSLTELHDQLRQKMAEHDAENARRDAEQQQSQTRIANLEMLVSYWKQLRLQLLLHLSHIQLHQPPHQPPHQPLVQQPQHNLIHFWTWMYAPKTHFVGFELKMMYLMVNNRWIWNKAVERR</sequence>